<organism evidence="1 2">
    <name type="scientific">Pararge aegeria aegeria</name>
    <dbReference type="NCBI Taxonomy" id="348720"/>
    <lineage>
        <taxon>Eukaryota</taxon>
        <taxon>Metazoa</taxon>
        <taxon>Ecdysozoa</taxon>
        <taxon>Arthropoda</taxon>
        <taxon>Hexapoda</taxon>
        <taxon>Insecta</taxon>
        <taxon>Pterygota</taxon>
        <taxon>Neoptera</taxon>
        <taxon>Endopterygota</taxon>
        <taxon>Lepidoptera</taxon>
        <taxon>Glossata</taxon>
        <taxon>Ditrysia</taxon>
        <taxon>Papilionoidea</taxon>
        <taxon>Nymphalidae</taxon>
        <taxon>Satyrinae</taxon>
        <taxon>Satyrini</taxon>
        <taxon>Parargina</taxon>
        <taxon>Pararge</taxon>
    </lineage>
</organism>
<dbReference type="OrthoDB" id="6923790at2759"/>
<dbReference type="AlphaFoldDB" id="A0A8S4QUG2"/>
<accession>A0A8S4QUG2</accession>
<comment type="caution">
    <text evidence="1">The sequence shown here is derived from an EMBL/GenBank/DDBJ whole genome shotgun (WGS) entry which is preliminary data.</text>
</comment>
<dbReference type="Proteomes" id="UP000838756">
    <property type="component" value="Unassembled WGS sequence"/>
</dbReference>
<evidence type="ECO:0000313" key="2">
    <source>
        <dbReference type="Proteomes" id="UP000838756"/>
    </source>
</evidence>
<dbReference type="EMBL" id="CAKXAJ010019526">
    <property type="protein sequence ID" value="CAH2218405.1"/>
    <property type="molecule type" value="Genomic_DNA"/>
</dbReference>
<keyword evidence="2" id="KW-1185">Reference proteome</keyword>
<gene>
    <name evidence="1" type="primary">jg17569</name>
    <name evidence="1" type="ORF">PAEG_LOCUS6239</name>
</gene>
<proteinExistence type="predicted"/>
<name>A0A8S4QUG2_9NEOP</name>
<sequence>MLTVDTTDDSDYLTVLNDHGETVYITRDLMKKLTAEAETWHWKPWLKTKTEVVGNIIQEVERTTKDSVENFPDGIFTEEYKKSNFITIGPIVLEL</sequence>
<evidence type="ECO:0000313" key="1">
    <source>
        <dbReference type="EMBL" id="CAH2218405.1"/>
    </source>
</evidence>
<reference evidence="1" key="1">
    <citation type="submission" date="2022-03" db="EMBL/GenBank/DDBJ databases">
        <authorList>
            <person name="Lindestad O."/>
        </authorList>
    </citation>
    <scope>NUCLEOTIDE SEQUENCE</scope>
</reference>
<protein>
    <submittedName>
        <fullName evidence="1">Jg17569 protein</fullName>
    </submittedName>
</protein>